<gene>
    <name evidence="1" type="ORF">EHQ64_02955</name>
</gene>
<protein>
    <recommendedName>
        <fullName evidence="3">SGNH/GDSL hydrolase family protein</fullName>
    </recommendedName>
</protein>
<keyword evidence="2" id="KW-1185">Reference proteome</keyword>
<evidence type="ECO:0008006" key="3">
    <source>
        <dbReference type="Google" id="ProtNLM"/>
    </source>
</evidence>
<accession>A0A4R9KC21</accession>
<sequence>MKFFLRLTLLFLIFSGLYAILIHFVSPVKIPKQSWWQHNRVRVESFLTEGKDAKYVIVGSSMSDRMLPEQDSGWFNLSLVGEGGLTGLSILNRSDSVPKFVFIEVNQLSVKENEKFSKENTDPFFVFTRRNFPILRSEKQPLNYAVGFVIQFTDRFFPKETQTKNGTDEEAVKISKKLKEDHIQEVKRWYGAAVEQKKLNERTEYIAGVLGELRSKGIRPVFFEMPMHPEILISAKETRTRDSILKKFPPSEYLWFRDQTTVYEDSDGLHLTYPEANRFFHKLKEYADSLP</sequence>
<dbReference type="RefSeq" id="WP_135648010.1">
    <property type="nucleotide sequence ID" value="NZ_RQGF01000008.1"/>
</dbReference>
<comment type="caution">
    <text evidence="1">The sequence shown here is derived from an EMBL/GenBank/DDBJ whole genome shotgun (WGS) entry which is preliminary data.</text>
</comment>
<evidence type="ECO:0000313" key="1">
    <source>
        <dbReference type="EMBL" id="TGL64304.1"/>
    </source>
</evidence>
<dbReference type="OrthoDB" id="321708at2"/>
<reference evidence="1" key="1">
    <citation type="journal article" date="2019" name="PLoS Negl. Trop. Dis.">
        <title>Revisiting the worldwide diversity of Leptospira species in the environment.</title>
        <authorList>
            <person name="Vincent A.T."/>
            <person name="Schiettekatte O."/>
            <person name="Bourhy P."/>
            <person name="Veyrier F.J."/>
            <person name="Picardeau M."/>
        </authorList>
    </citation>
    <scope>NUCLEOTIDE SEQUENCE [LARGE SCALE GENOMIC DNA]</scope>
    <source>
        <strain evidence="1">201702455</strain>
    </source>
</reference>
<evidence type="ECO:0000313" key="2">
    <source>
        <dbReference type="Proteomes" id="UP000297762"/>
    </source>
</evidence>
<organism evidence="1 2">
    <name type="scientific">Leptospira sarikeiensis</name>
    <dbReference type="NCBI Taxonomy" id="2484943"/>
    <lineage>
        <taxon>Bacteria</taxon>
        <taxon>Pseudomonadati</taxon>
        <taxon>Spirochaetota</taxon>
        <taxon>Spirochaetia</taxon>
        <taxon>Leptospirales</taxon>
        <taxon>Leptospiraceae</taxon>
        <taxon>Leptospira</taxon>
    </lineage>
</organism>
<name>A0A4R9KC21_9LEPT</name>
<proteinExistence type="predicted"/>
<dbReference type="Proteomes" id="UP000297762">
    <property type="component" value="Unassembled WGS sequence"/>
</dbReference>
<dbReference type="AlphaFoldDB" id="A0A4R9KC21"/>
<dbReference type="EMBL" id="RQGF01000008">
    <property type="protein sequence ID" value="TGL64304.1"/>
    <property type="molecule type" value="Genomic_DNA"/>
</dbReference>